<dbReference type="PANTHER" id="PTHR35450">
    <property type="entry name" value="REVERSE TRANSCRIPTASE DOMAIN-CONTAINING PROTEIN"/>
    <property type="match status" value="1"/>
</dbReference>
<reference evidence="1" key="1">
    <citation type="journal article" date="2023" name="Insect Mol. Biol.">
        <title>Genome sequencing provides insights into the evolution of gene families encoding plant cell wall-degrading enzymes in longhorned beetles.</title>
        <authorList>
            <person name="Shin N.R."/>
            <person name="Okamura Y."/>
            <person name="Kirsch R."/>
            <person name="Pauchet Y."/>
        </authorList>
    </citation>
    <scope>NUCLEOTIDE SEQUENCE</scope>
    <source>
        <strain evidence="1">RBIC_L_NR</strain>
    </source>
</reference>
<gene>
    <name evidence="1" type="ORF">NQ314_008489</name>
</gene>
<evidence type="ECO:0000313" key="1">
    <source>
        <dbReference type="EMBL" id="KAJ8948063.1"/>
    </source>
</evidence>
<evidence type="ECO:0000313" key="2">
    <source>
        <dbReference type="Proteomes" id="UP001162156"/>
    </source>
</evidence>
<accession>A0AAV8YAK1</accession>
<dbReference type="AlphaFoldDB" id="A0AAV8YAK1"/>
<organism evidence="1 2">
    <name type="scientific">Rhamnusium bicolor</name>
    <dbReference type="NCBI Taxonomy" id="1586634"/>
    <lineage>
        <taxon>Eukaryota</taxon>
        <taxon>Metazoa</taxon>
        <taxon>Ecdysozoa</taxon>
        <taxon>Arthropoda</taxon>
        <taxon>Hexapoda</taxon>
        <taxon>Insecta</taxon>
        <taxon>Pterygota</taxon>
        <taxon>Neoptera</taxon>
        <taxon>Endopterygota</taxon>
        <taxon>Coleoptera</taxon>
        <taxon>Polyphaga</taxon>
        <taxon>Cucujiformia</taxon>
        <taxon>Chrysomeloidea</taxon>
        <taxon>Cerambycidae</taxon>
        <taxon>Lepturinae</taxon>
        <taxon>Rhagiini</taxon>
        <taxon>Rhamnusium</taxon>
    </lineage>
</organism>
<comment type="caution">
    <text evidence="1">The sequence shown here is derived from an EMBL/GenBank/DDBJ whole genome shotgun (WGS) entry which is preliminary data.</text>
</comment>
<keyword evidence="2" id="KW-1185">Reference proteome</keyword>
<dbReference type="PANTHER" id="PTHR35450:SF2">
    <property type="entry name" value="REVERSE TRANSCRIPTASE DOMAIN-CONTAINING PROTEIN"/>
    <property type="match status" value="1"/>
</dbReference>
<proteinExistence type="predicted"/>
<sequence length="302" mass="35321">MDENELYKYLGYEQTYVLEENVVKSRIKERMQERMRQILKSSLSAINKTKAINTYAIPVAVYTFGTIKWTQTELQALDRQTRTLFTKYRAHHPKSSVERFHLPRSQGGRGVLKLVTMHERQTRNLHKYFHGRAETSRLHNAIISVDNNLTPTRLNLPLADQQTRHQIYRQEIEQWLAKPLHGKTIHRDRHIPNNRPDIVFTNRQTRQTYLIDITIPLPENIEKKYREKISKYLPLAEEVKAMWRQEEVNIIPIVIGATGEIPVTLKPALVALEIKGNAYITMQNAVLIDTCSLTRAFLNQMQ</sequence>
<name>A0AAV8YAK1_9CUCU</name>
<protein>
    <submittedName>
        <fullName evidence="1">Uncharacterized protein</fullName>
    </submittedName>
</protein>
<dbReference type="Proteomes" id="UP001162156">
    <property type="component" value="Unassembled WGS sequence"/>
</dbReference>
<dbReference type="EMBL" id="JANEYF010002325">
    <property type="protein sequence ID" value="KAJ8948063.1"/>
    <property type="molecule type" value="Genomic_DNA"/>
</dbReference>